<comment type="caution">
    <text evidence="2">The sequence shown here is derived from an EMBL/GenBank/DDBJ whole genome shotgun (WGS) entry which is preliminary data.</text>
</comment>
<evidence type="ECO:0000256" key="1">
    <source>
        <dbReference type="SAM" id="SignalP"/>
    </source>
</evidence>
<dbReference type="AlphaFoldDB" id="A0A0V0QR42"/>
<accession>A0A0V0QR42</accession>
<proteinExistence type="predicted"/>
<reference evidence="2 3" key="1">
    <citation type="journal article" date="2015" name="Sci. Rep.">
        <title>Genome of the facultative scuticociliatosis pathogen Pseudocohnilembus persalinus provides insight into its virulence through horizontal gene transfer.</title>
        <authorList>
            <person name="Xiong J."/>
            <person name="Wang G."/>
            <person name="Cheng J."/>
            <person name="Tian M."/>
            <person name="Pan X."/>
            <person name="Warren A."/>
            <person name="Jiang C."/>
            <person name="Yuan D."/>
            <person name="Miao W."/>
        </authorList>
    </citation>
    <scope>NUCLEOTIDE SEQUENCE [LARGE SCALE GENOMIC DNA]</scope>
    <source>
        <strain evidence="2">36N120E</strain>
    </source>
</reference>
<feature type="chain" id="PRO_5006867563" description="Mannose-binding lectin" evidence="1">
    <location>
        <begin position="18"/>
        <end position="178"/>
    </location>
</feature>
<organism evidence="2 3">
    <name type="scientific">Pseudocohnilembus persalinus</name>
    <name type="common">Ciliate</name>
    <dbReference type="NCBI Taxonomy" id="266149"/>
    <lineage>
        <taxon>Eukaryota</taxon>
        <taxon>Sar</taxon>
        <taxon>Alveolata</taxon>
        <taxon>Ciliophora</taxon>
        <taxon>Intramacronucleata</taxon>
        <taxon>Oligohymenophorea</taxon>
        <taxon>Scuticociliatia</taxon>
        <taxon>Philasterida</taxon>
        <taxon>Pseudocohnilembidae</taxon>
        <taxon>Pseudocohnilembus</taxon>
    </lineage>
</organism>
<protein>
    <recommendedName>
        <fullName evidence="4">Mannose-binding lectin</fullName>
    </recommendedName>
</protein>
<feature type="signal peptide" evidence="1">
    <location>
        <begin position="1"/>
        <end position="17"/>
    </location>
</feature>
<dbReference type="EMBL" id="LDAU01000114">
    <property type="protein sequence ID" value="KRX04657.1"/>
    <property type="molecule type" value="Genomic_DNA"/>
</dbReference>
<evidence type="ECO:0008006" key="4">
    <source>
        <dbReference type="Google" id="ProtNLM"/>
    </source>
</evidence>
<sequence>MFKKLYQHIILLSFILAISINNTKQLKAKDLVGNFSAGGECSYSKCPRTHFDKYDFVCPVKDDIMEISEIKDSNGKFLIKFKGYNIVKNADFQAEFQESDIQQLGEHERGILSIPLKDGYKLNIQPCYDGSQTNPICNNSSFRPEFIAWKTNKKDQQSKGCDFIMTKKYGSENIIEDQ</sequence>
<keyword evidence="1" id="KW-0732">Signal</keyword>
<dbReference type="Proteomes" id="UP000054937">
    <property type="component" value="Unassembled WGS sequence"/>
</dbReference>
<gene>
    <name evidence="2" type="ORF">PPERSA_04472</name>
</gene>
<evidence type="ECO:0000313" key="2">
    <source>
        <dbReference type="EMBL" id="KRX04657.1"/>
    </source>
</evidence>
<name>A0A0V0QR42_PSEPJ</name>
<keyword evidence="3" id="KW-1185">Reference proteome</keyword>
<evidence type="ECO:0000313" key="3">
    <source>
        <dbReference type="Proteomes" id="UP000054937"/>
    </source>
</evidence>
<dbReference type="InParanoid" id="A0A0V0QR42"/>